<dbReference type="STRING" id="1860102.ACCAA_1170013"/>
<dbReference type="EMBL" id="FLQX01000021">
    <property type="protein sequence ID" value="SBT03866.1"/>
    <property type="molecule type" value="Genomic_DNA"/>
</dbReference>
<evidence type="ECO:0000313" key="2">
    <source>
        <dbReference type="Proteomes" id="UP000199169"/>
    </source>
</evidence>
<organism evidence="1 2">
    <name type="scientific">Candidatus Accumulibacter aalborgensis</name>
    <dbReference type="NCBI Taxonomy" id="1860102"/>
    <lineage>
        <taxon>Bacteria</taxon>
        <taxon>Pseudomonadati</taxon>
        <taxon>Pseudomonadota</taxon>
        <taxon>Betaproteobacteria</taxon>
        <taxon>Candidatus Accumulibacter</taxon>
    </lineage>
</organism>
<keyword evidence="2" id="KW-1185">Reference proteome</keyword>
<gene>
    <name evidence="1" type="ORF">ACCAA_1170013</name>
</gene>
<accession>A0A1A8XGN6</accession>
<dbReference type="Proteomes" id="UP000199169">
    <property type="component" value="Unassembled WGS sequence"/>
</dbReference>
<name>A0A1A8XGN6_9PROT</name>
<sequence>MWFGNGDYVVIEPFRSPPVCRRERHQRHRRECTSPDQVGSIAMRAPAVAEQSPGYRISRSHASGASQSVRIVWALMRTAEYRIVLPQIDDLQAQDVIVLIVQLTGRRAERVDSVIRTGLSHLSGGAG</sequence>
<protein>
    <submittedName>
        <fullName evidence="1">Uncharacterized protein</fullName>
    </submittedName>
</protein>
<evidence type="ECO:0000313" key="1">
    <source>
        <dbReference type="EMBL" id="SBT03866.1"/>
    </source>
</evidence>
<proteinExistence type="predicted"/>
<dbReference type="AlphaFoldDB" id="A0A1A8XGN6"/>
<reference evidence="1 2" key="1">
    <citation type="submission" date="2016-06" db="EMBL/GenBank/DDBJ databases">
        <authorList>
            <person name="Kjaerup R.B."/>
            <person name="Dalgaard T.S."/>
            <person name="Juul-Madsen H.R."/>
        </authorList>
    </citation>
    <scope>NUCLEOTIDE SEQUENCE [LARGE SCALE GENOMIC DNA]</scope>
    <source>
        <strain evidence="1">3</strain>
    </source>
</reference>